<dbReference type="GeneID" id="95979062"/>
<evidence type="ECO:0000256" key="1">
    <source>
        <dbReference type="SAM" id="MobiDB-lite"/>
    </source>
</evidence>
<comment type="caution">
    <text evidence="3">The sequence shown here is derived from an EMBL/GenBank/DDBJ whole genome shotgun (WGS) entry which is preliminary data.</text>
</comment>
<reference evidence="3 4" key="1">
    <citation type="submission" date="2024-07" db="EMBL/GenBank/DDBJ databases">
        <title>Draft sequence of the Neodothiora populina.</title>
        <authorList>
            <person name="Drown D.D."/>
            <person name="Schuette U.S."/>
            <person name="Buechlein A.B."/>
            <person name="Rusch D.R."/>
            <person name="Winton L.W."/>
            <person name="Adams G.A."/>
        </authorList>
    </citation>
    <scope>NUCLEOTIDE SEQUENCE [LARGE SCALE GENOMIC DNA]</scope>
    <source>
        <strain evidence="3 4">CPC 39397</strain>
    </source>
</reference>
<proteinExistence type="predicted"/>
<organism evidence="3 4">
    <name type="scientific">Neodothiora populina</name>
    <dbReference type="NCBI Taxonomy" id="2781224"/>
    <lineage>
        <taxon>Eukaryota</taxon>
        <taxon>Fungi</taxon>
        <taxon>Dikarya</taxon>
        <taxon>Ascomycota</taxon>
        <taxon>Pezizomycotina</taxon>
        <taxon>Dothideomycetes</taxon>
        <taxon>Dothideomycetidae</taxon>
        <taxon>Dothideales</taxon>
        <taxon>Dothioraceae</taxon>
        <taxon>Neodothiora</taxon>
    </lineage>
</organism>
<dbReference type="InterPro" id="IPR055795">
    <property type="entry name" value="DUF7371"/>
</dbReference>
<dbReference type="RefSeq" id="XP_069202965.1">
    <property type="nucleotide sequence ID" value="XM_069347799.1"/>
</dbReference>
<evidence type="ECO:0000259" key="2">
    <source>
        <dbReference type="Pfam" id="PF24086"/>
    </source>
</evidence>
<sequence length="707" mass="72965">MMTKTATTTVTAPKFNSTFPRSPLNSISDVSASDPIISAASIDSNASNIASSVSPFSTSTSLATVTSYSTLTNRITVYAQTTSVALDPADPTSSNTHAYYYALSNGTTTWIDGRAPPSNHRTYVTSTVQVTIYPTAAAPERTVTVSQVSTAARATITVGVTSGAYVNPTSTSVVTSTFTTQIVSVSTLYMTQSPPVPGVEGASSPNVTFGIVSAAATSLAGISTVTGRPVTTTISLAFAHPPTSASDQSSSRLDPADPPLGLTVTAQSDVANFIFGSASRSVTDGVDTTGAGYGVLPATGVAVDPLLASQQSQSYSGTLPGPLPNTTGHVSVPTILGNSTASTSTSVSRVANSPVTTSVVNITQTGYEMPSPNATSSLTKNTSEGSTANAGPAFGASYTTSPLSLFTRSNGDVGSVSAHTAASSTIVAATSLIPSLSTNANVSTAVSRGSTDHTREANSTSYSKFASFSGASGPSLTFRNASTLTTVPSTTGSSSVMPTPSVCGEHGDFVLTWDDEPTFSPMEPITDPNDAPPVFNPYHHLYFANGYVYIPPPSDPFPPVSEPRLVMFLTNETGPSDNPGAGGEHVGEIGAGDRASQSAFWFNAYSAYLGCDNAGPEDCTVQVSGYVFQGSGKEVMAYQQNFTLPGCPGFDNCRLKHVFFPKSMVGLSGLQFQASVNGEHRVFFMDNLSLGWYNNTCAAGLMRTRSK</sequence>
<name>A0ABR3PKM7_9PEZI</name>
<feature type="domain" description="DUF7371" evidence="2">
    <location>
        <begin position="505"/>
        <end position="703"/>
    </location>
</feature>
<evidence type="ECO:0000313" key="3">
    <source>
        <dbReference type="EMBL" id="KAL1306693.1"/>
    </source>
</evidence>
<dbReference type="EMBL" id="JBFMKM010000004">
    <property type="protein sequence ID" value="KAL1306693.1"/>
    <property type="molecule type" value="Genomic_DNA"/>
</dbReference>
<gene>
    <name evidence="3" type="ORF">AAFC00_005363</name>
</gene>
<feature type="compositionally biased region" description="Polar residues" evidence="1">
    <location>
        <begin position="366"/>
        <end position="389"/>
    </location>
</feature>
<feature type="region of interest" description="Disordered" evidence="1">
    <location>
        <begin position="366"/>
        <end position="393"/>
    </location>
</feature>
<accession>A0ABR3PKM7</accession>
<protein>
    <recommendedName>
        <fullName evidence="2">DUF7371 domain-containing protein</fullName>
    </recommendedName>
</protein>
<keyword evidence="4" id="KW-1185">Reference proteome</keyword>
<dbReference type="Pfam" id="PF24086">
    <property type="entry name" value="DUF7371"/>
    <property type="match status" value="1"/>
</dbReference>
<dbReference type="Proteomes" id="UP001562354">
    <property type="component" value="Unassembled WGS sequence"/>
</dbReference>
<evidence type="ECO:0000313" key="4">
    <source>
        <dbReference type="Proteomes" id="UP001562354"/>
    </source>
</evidence>